<dbReference type="EMBL" id="MFZS01000019">
    <property type="protein sequence ID" value="OGK29069.1"/>
    <property type="molecule type" value="Genomic_DNA"/>
</dbReference>
<proteinExistence type="predicted"/>
<evidence type="ECO:0000256" key="6">
    <source>
        <dbReference type="SAM" id="Phobius"/>
    </source>
</evidence>
<accession>A0A1F7HCT1</accession>
<dbReference type="PANTHER" id="PTHR32322:SF18">
    <property type="entry name" value="S-ADENOSYLMETHIONINE_S-ADENOSYLHOMOCYSTEINE TRANSPORTER"/>
    <property type="match status" value="1"/>
</dbReference>
<keyword evidence="3 6" id="KW-0812">Transmembrane</keyword>
<reference evidence="8 9" key="1">
    <citation type="journal article" date="2016" name="Nat. Commun.">
        <title>Thousands of microbial genomes shed light on interconnected biogeochemical processes in an aquifer system.</title>
        <authorList>
            <person name="Anantharaman K."/>
            <person name="Brown C.T."/>
            <person name="Hug L.A."/>
            <person name="Sharon I."/>
            <person name="Castelle C.J."/>
            <person name="Probst A.J."/>
            <person name="Thomas B.C."/>
            <person name="Singh A."/>
            <person name="Wilkins M.J."/>
            <person name="Karaoz U."/>
            <person name="Brodie E.L."/>
            <person name="Williams K.H."/>
            <person name="Hubbard S.S."/>
            <person name="Banfield J.F."/>
        </authorList>
    </citation>
    <scope>NUCLEOTIDE SEQUENCE [LARGE SCALE GENOMIC DNA]</scope>
</reference>
<dbReference type="Pfam" id="PF00892">
    <property type="entry name" value="EamA"/>
    <property type="match status" value="2"/>
</dbReference>
<feature type="transmembrane region" description="Helical" evidence="6">
    <location>
        <begin position="68"/>
        <end position="90"/>
    </location>
</feature>
<evidence type="ECO:0000313" key="8">
    <source>
        <dbReference type="EMBL" id="OGK29069.1"/>
    </source>
</evidence>
<protein>
    <recommendedName>
        <fullName evidence="7">EamA domain-containing protein</fullName>
    </recommendedName>
</protein>
<dbReference type="SUPFAM" id="SSF103481">
    <property type="entry name" value="Multidrug resistance efflux transporter EmrE"/>
    <property type="match status" value="2"/>
</dbReference>
<feature type="transmembrane region" description="Helical" evidence="6">
    <location>
        <begin position="129"/>
        <end position="146"/>
    </location>
</feature>
<sequence length="300" mass="33852">MKKKLTHIGPLFIAAAAILWSLDGLLRVALYSLPPAVIIFWEHFLGALILSPFIFIKRKEIKHLTRKEWMSILFVSLFSGVLGTMLYTAALGKINYIQFSVVALLQQLQPIWAITTATILLKEKLDKKFVQWAGLAIIASYFVTFKDMRVNISSSNETLIAALFALLAGVVWAVSTSFSKIVLNKVSFQLTTLLRFLIAPIFALVFIFIFHNQNAMLAINQDQWLKLLTITLSTGMVALLIYYYGLRNTPAKVSAIVELLWPASAIAIDYFFFHKMLSLTQIVGTVVLLFSIFKVSKFYK</sequence>
<evidence type="ECO:0000256" key="4">
    <source>
        <dbReference type="ARBA" id="ARBA00022989"/>
    </source>
</evidence>
<feature type="transmembrane region" description="Helical" evidence="6">
    <location>
        <begin position="158"/>
        <end position="178"/>
    </location>
</feature>
<dbReference type="Proteomes" id="UP000177027">
    <property type="component" value="Unassembled WGS sequence"/>
</dbReference>
<dbReference type="AlphaFoldDB" id="A0A1F7HCT1"/>
<feature type="domain" description="EamA" evidence="7">
    <location>
        <begin position="8"/>
        <end position="144"/>
    </location>
</feature>
<evidence type="ECO:0000256" key="2">
    <source>
        <dbReference type="ARBA" id="ARBA00022475"/>
    </source>
</evidence>
<name>A0A1F7HCT1_9BACT</name>
<feature type="transmembrane region" description="Helical" evidence="6">
    <location>
        <begin position="279"/>
        <end position="296"/>
    </location>
</feature>
<dbReference type="PANTHER" id="PTHR32322">
    <property type="entry name" value="INNER MEMBRANE TRANSPORTER"/>
    <property type="match status" value="1"/>
</dbReference>
<dbReference type="InterPro" id="IPR000620">
    <property type="entry name" value="EamA_dom"/>
</dbReference>
<evidence type="ECO:0000256" key="1">
    <source>
        <dbReference type="ARBA" id="ARBA00004651"/>
    </source>
</evidence>
<feature type="transmembrane region" description="Helical" evidence="6">
    <location>
        <begin position="190"/>
        <end position="211"/>
    </location>
</feature>
<comment type="subcellular location">
    <subcellularLocation>
        <location evidence="1">Cell membrane</location>
        <topology evidence="1">Multi-pass membrane protein</topology>
    </subcellularLocation>
</comment>
<dbReference type="InterPro" id="IPR037185">
    <property type="entry name" value="EmrE-like"/>
</dbReference>
<dbReference type="InterPro" id="IPR050638">
    <property type="entry name" value="AA-Vitamin_Transporters"/>
</dbReference>
<feature type="transmembrane region" description="Helical" evidence="6">
    <location>
        <begin position="36"/>
        <end position="56"/>
    </location>
</feature>
<organism evidence="8 9">
    <name type="scientific">Candidatus Roizmanbacteria bacterium RIFCSPHIGHO2_02_FULL_40_9</name>
    <dbReference type="NCBI Taxonomy" id="1802042"/>
    <lineage>
        <taxon>Bacteria</taxon>
        <taxon>Candidatus Roizmaniibacteriota</taxon>
    </lineage>
</organism>
<evidence type="ECO:0000256" key="3">
    <source>
        <dbReference type="ARBA" id="ARBA00022692"/>
    </source>
</evidence>
<evidence type="ECO:0000256" key="5">
    <source>
        <dbReference type="ARBA" id="ARBA00023136"/>
    </source>
</evidence>
<feature type="domain" description="EamA" evidence="7">
    <location>
        <begin position="160"/>
        <end position="294"/>
    </location>
</feature>
<feature type="transmembrane region" description="Helical" evidence="6">
    <location>
        <begin position="223"/>
        <end position="243"/>
    </location>
</feature>
<gene>
    <name evidence="8" type="ORF">A3D06_00500</name>
</gene>
<keyword evidence="4 6" id="KW-1133">Transmembrane helix</keyword>
<keyword evidence="2" id="KW-1003">Cell membrane</keyword>
<evidence type="ECO:0000259" key="7">
    <source>
        <dbReference type="Pfam" id="PF00892"/>
    </source>
</evidence>
<comment type="caution">
    <text evidence="8">The sequence shown here is derived from an EMBL/GenBank/DDBJ whole genome shotgun (WGS) entry which is preliminary data.</text>
</comment>
<keyword evidence="5 6" id="KW-0472">Membrane</keyword>
<evidence type="ECO:0000313" key="9">
    <source>
        <dbReference type="Proteomes" id="UP000177027"/>
    </source>
</evidence>
<dbReference type="GO" id="GO:0005886">
    <property type="term" value="C:plasma membrane"/>
    <property type="evidence" value="ECO:0007669"/>
    <property type="project" value="UniProtKB-SubCell"/>
</dbReference>